<reference evidence="10" key="1">
    <citation type="submission" date="2024-01" db="EMBL/GenBank/DDBJ databases">
        <title>Mycovorax composti gen. nov. sp. nov., a member of the family Chitinophagaceae isolated from button mushroom compost.</title>
        <authorList>
            <person name="Thai M."/>
            <person name="Bell T.L."/>
            <person name="Kertesz M.A."/>
        </authorList>
    </citation>
    <scope>NUCLEOTIDE SEQUENCE [LARGE SCALE GENOMIC DNA]</scope>
    <source>
        <strain evidence="10">C216</strain>
    </source>
</reference>
<dbReference type="Pfam" id="PF02308">
    <property type="entry name" value="MgtC"/>
    <property type="match status" value="1"/>
</dbReference>
<feature type="domain" description="MgtC/SapB/SrpB/YhiD N-terminal" evidence="8">
    <location>
        <begin position="14"/>
        <end position="133"/>
    </location>
</feature>
<organism evidence="9 10">
    <name type="scientific">Mycovorax composti</name>
    <dbReference type="NCBI Taxonomy" id="2962693"/>
    <lineage>
        <taxon>Bacteria</taxon>
        <taxon>Pseudomonadati</taxon>
        <taxon>Bacteroidota</taxon>
        <taxon>Chitinophagia</taxon>
        <taxon>Chitinophagales</taxon>
        <taxon>Chitinophagaceae</taxon>
        <taxon>Mycovorax</taxon>
    </lineage>
</organism>
<evidence type="ECO:0000259" key="8">
    <source>
        <dbReference type="Pfam" id="PF02308"/>
    </source>
</evidence>
<evidence type="ECO:0000256" key="6">
    <source>
        <dbReference type="ARBA" id="ARBA00023136"/>
    </source>
</evidence>
<dbReference type="PRINTS" id="PR01837">
    <property type="entry name" value="MGTCSAPBPROT"/>
</dbReference>
<keyword evidence="5 7" id="KW-1133">Transmembrane helix</keyword>
<protein>
    <recommendedName>
        <fullName evidence="8">MgtC/SapB/SrpB/YhiD N-terminal domain-containing protein</fullName>
    </recommendedName>
</protein>
<evidence type="ECO:0000256" key="3">
    <source>
        <dbReference type="ARBA" id="ARBA00022475"/>
    </source>
</evidence>
<feature type="transmembrane region" description="Helical" evidence="7">
    <location>
        <begin position="66"/>
        <end position="83"/>
    </location>
</feature>
<evidence type="ECO:0000313" key="10">
    <source>
        <dbReference type="Proteomes" id="UP001321305"/>
    </source>
</evidence>
<feature type="transmembrane region" description="Helical" evidence="7">
    <location>
        <begin position="34"/>
        <end position="54"/>
    </location>
</feature>
<feature type="transmembrane region" description="Helical" evidence="7">
    <location>
        <begin position="90"/>
        <end position="108"/>
    </location>
</feature>
<keyword evidence="3" id="KW-1003">Cell membrane</keyword>
<evidence type="ECO:0000256" key="2">
    <source>
        <dbReference type="ARBA" id="ARBA00009298"/>
    </source>
</evidence>
<dbReference type="InterPro" id="IPR049177">
    <property type="entry name" value="MgtC_SapB_SrpB_YhiD_N"/>
</dbReference>
<accession>A0ABZ2EPG1</accession>
<gene>
    <name evidence="9" type="ORF">PIECOFPK_02819</name>
</gene>
<evidence type="ECO:0000256" key="7">
    <source>
        <dbReference type="SAM" id="Phobius"/>
    </source>
</evidence>
<dbReference type="Proteomes" id="UP001321305">
    <property type="component" value="Chromosome"/>
</dbReference>
<dbReference type="RefSeq" id="WP_409966184.1">
    <property type="nucleotide sequence ID" value="NZ_CP144143.1"/>
</dbReference>
<dbReference type="PANTHER" id="PTHR33778:SF1">
    <property type="entry name" value="MAGNESIUM TRANSPORTER YHID-RELATED"/>
    <property type="match status" value="1"/>
</dbReference>
<keyword evidence="6 7" id="KW-0472">Membrane</keyword>
<name>A0ABZ2EPG1_9BACT</name>
<proteinExistence type="inferred from homology"/>
<evidence type="ECO:0000256" key="5">
    <source>
        <dbReference type="ARBA" id="ARBA00022989"/>
    </source>
</evidence>
<comment type="subcellular location">
    <subcellularLocation>
        <location evidence="1">Cell membrane</location>
        <topology evidence="1">Multi-pass membrane protein</topology>
    </subcellularLocation>
</comment>
<comment type="similarity">
    <text evidence="2">Belongs to the MgtC/SapB family.</text>
</comment>
<evidence type="ECO:0000313" key="9">
    <source>
        <dbReference type="EMBL" id="WWC85076.1"/>
    </source>
</evidence>
<dbReference type="PANTHER" id="PTHR33778">
    <property type="entry name" value="PROTEIN MGTC"/>
    <property type="match status" value="1"/>
</dbReference>
<dbReference type="EMBL" id="CP144143">
    <property type="protein sequence ID" value="WWC85076.1"/>
    <property type="molecule type" value="Genomic_DNA"/>
</dbReference>
<sequence>MFEYFHIDDLYKALIALGAGVVLGLERELKDKAAGLRTISLITLGSALFAIVSYRMGQPNQEATRIASYIVSGIGFLGAGVIFKDGVTVSGLTTASVIWVSSAVGMSIGFGQAYLAFIFLVTAFLVIHFGSIINRIVPSYKRTRMLMICLAKEQAHLRNTLVAKMKSALLKVDEIKLAAKGDKVYVYYDITIRKGKLSIFENFLLEEETILEFEL</sequence>
<evidence type="ECO:0000256" key="1">
    <source>
        <dbReference type="ARBA" id="ARBA00004651"/>
    </source>
</evidence>
<keyword evidence="10" id="KW-1185">Reference proteome</keyword>
<evidence type="ECO:0000256" key="4">
    <source>
        <dbReference type="ARBA" id="ARBA00022692"/>
    </source>
</evidence>
<keyword evidence="4 7" id="KW-0812">Transmembrane</keyword>
<dbReference type="InterPro" id="IPR003416">
    <property type="entry name" value="MgtC/SapB/SrpB/YhiD_fam"/>
</dbReference>
<feature type="transmembrane region" description="Helical" evidence="7">
    <location>
        <begin position="114"/>
        <end position="137"/>
    </location>
</feature>